<dbReference type="GeneID" id="70240766"/>
<dbReference type="EMBL" id="JAJTJA010000002">
    <property type="protein sequence ID" value="KAH8703829.1"/>
    <property type="molecule type" value="Genomic_DNA"/>
</dbReference>
<comment type="function">
    <text evidence="5">Probably involved in the biogenesis of the COX complex.</text>
</comment>
<evidence type="ECO:0000256" key="1">
    <source>
        <dbReference type="ARBA" id="ARBA00004370"/>
    </source>
</evidence>
<evidence type="ECO:0000313" key="7">
    <source>
        <dbReference type="Proteomes" id="UP001201262"/>
    </source>
</evidence>
<dbReference type="InterPro" id="IPR045214">
    <property type="entry name" value="Surf1/Surf4"/>
</dbReference>
<dbReference type="Proteomes" id="UP001201262">
    <property type="component" value="Unassembled WGS sequence"/>
</dbReference>
<accession>A0AAD4L073</accession>
<dbReference type="PROSITE" id="PS50895">
    <property type="entry name" value="SURF1"/>
    <property type="match status" value="1"/>
</dbReference>
<comment type="caution">
    <text evidence="6">The sequence shown here is derived from an EMBL/GenBank/DDBJ whole genome shotgun (WGS) entry which is preliminary data.</text>
</comment>
<dbReference type="RefSeq" id="XP_046076847.1">
    <property type="nucleotide sequence ID" value="XM_046210479.1"/>
</dbReference>
<dbReference type="GO" id="GO:0005743">
    <property type="term" value="C:mitochondrial inner membrane"/>
    <property type="evidence" value="ECO:0007669"/>
    <property type="project" value="UniProtKB-SubCell"/>
</dbReference>
<protein>
    <recommendedName>
        <fullName evidence="5">SURF1-like protein</fullName>
    </recommendedName>
</protein>
<keyword evidence="5" id="KW-0999">Mitochondrion inner membrane</keyword>
<dbReference type="GO" id="GO:0033617">
    <property type="term" value="P:mitochondrial respiratory chain complex IV assembly"/>
    <property type="evidence" value="ECO:0007669"/>
    <property type="project" value="TreeGrafter"/>
</dbReference>
<proteinExistence type="inferred from homology"/>
<gene>
    <name evidence="6" type="ORF">BGW36DRAFT_287087</name>
</gene>
<dbReference type="CDD" id="cd06662">
    <property type="entry name" value="SURF1"/>
    <property type="match status" value="1"/>
</dbReference>
<keyword evidence="5" id="KW-0496">Mitochondrion</keyword>
<evidence type="ECO:0000313" key="6">
    <source>
        <dbReference type="EMBL" id="KAH8703829.1"/>
    </source>
</evidence>
<reference evidence="6" key="1">
    <citation type="submission" date="2021-12" db="EMBL/GenBank/DDBJ databases">
        <title>Convergent genome expansion in fungi linked to evolution of root-endophyte symbiosis.</title>
        <authorList>
            <consortium name="DOE Joint Genome Institute"/>
            <person name="Ke Y.-H."/>
            <person name="Bonito G."/>
            <person name="Liao H.-L."/>
            <person name="Looney B."/>
            <person name="Rojas-Flechas A."/>
            <person name="Nash J."/>
            <person name="Hameed K."/>
            <person name="Schadt C."/>
            <person name="Martin F."/>
            <person name="Crous P.W."/>
            <person name="Miettinen O."/>
            <person name="Magnuson J.K."/>
            <person name="Labbe J."/>
            <person name="Jacobson D."/>
            <person name="Doktycz M.J."/>
            <person name="Veneault-Fourrey C."/>
            <person name="Kuo A."/>
            <person name="Mondo S."/>
            <person name="Calhoun S."/>
            <person name="Riley R."/>
            <person name="Ohm R."/>
            <person name="LaButti K."/>
            <person name="Andreopoulos B."/>
            <person name="Pangilinan J."/>
            <person name="Nolan M."/>
            <person name="Tritt A."/>
            <person name="Clum A."/>
            <person name="Lipzen A."/>
            <person name="Daum C."/>
            <person name="Barry K."/>
            <person name="Grigoriev I.V."/>
            <person name="Vilgalys R."/>
        </authorList>
    </citation>
    <scope>NUCLEOTIDE SEQUENCE</scope>
    <source>
        <strain evidence="6">PMI_201</strain>
    </source>
</reference>
<sequence length="324" mass="37129">MKKPIAGLSQAANFSTRALHKSQGRSIFDSICQRCRRQQQQWQQLRFNSSNHRQLADDPQWVSPIDQPSKIIRVGRRHGPGIILLALIPITAFALGAWQVQRLDWKTKLIAKFEDRLVKPPLPLPPRLDPSAIPDFDYRRIVARGKLRHDQEMLVGPRMHEGEDGYIVITPLERGEGMSTVLVNRGWISRKLKDQKNRPLGVPAGDVVVEGLLREPVQKNYFTPDNRPDKGEFYFPDVDQMAELTGSQAILIEQTMVPDLVESYDREAKGIPIGRPAQVNLRNNHAQYIFTWFGLSISTAIMLWMVIRKRPNEAARRFRQSKTM</sequence>
<dbReference type="PANTHER" id="PTHR23427:SF2">
    <property type="entry name" value="SURFEIT LOCUS PROTEIN 1"/>
    <property type="match status" value="1"/>
</dbReference>
<keyword evidence="4 5" id="KW-0472">Membrane</keyword>
<keyword evidence="7" id="KW-1185">Reference proteome</keyword>
<comment type="similarity">
    <text evidence="5">Belongs to the SURF1 family.</text>
</comment>
<dbReference type="AlphaFoldDB" id="A0AAD4L073"/>
<organism evidence="6 7">
    <name type="scientific">Talaromyces proteolyticus</name>
    <dbReference type="NCBI Taxonomy" id="1131652"/>
    <lineage>
        <taxon>Eukaryota</taxon>
        <taxon>Fungi</taxon>
        <taxon>Dikarya</taxon>
        <taxon>Ascomycota</taxon>
        <taxon>Pezizomycotina</taxon>
        <taxon>Eurotiomycetes</taxon>
        <taxon>Eurotiomycetidae</taxon>
        <taxon>Eurotiales</taxon>
        <taxon>Trichocomaceae</taxon>
        <taxon>Talaromyces</taxon>
        <taxon>Talaromyces sect. Bacilispori</taxon>
    </lineage>
</organism>
<keyword evidence="3 5" id="KW-1133">Transmembrane helix</keyword>
<dbReference type="InterPro" id="IPR002994">
    <property type="entry name" value="Surf1/Shy1"/>
</dbReference>
<dbReference type="PANTHER" id="PTHR23427">
    <property type="entry name" value="SURFEIT LOCUS PROTEIN"/>
    <property type="match status" value="1"/>
</dbReference>
<feature type="transmembrane region" description="Helical" evidence="5">
    <location>
        <begin position="288"/>
        <end position="307"/>
    </location>
</feature>
<keyword evidence="2 5" id="KW-0812">Transmembrane</keyword>
<evidence type="ECO:0000256" key="2">
    <source>
        <dbReference type="ARBA" id="ARBA00022692"/>
    </source>
</evidence>
<evidence type="ECO:0000256" key="3">
    <source>
        <dbReference type="ARBA" id="ARBA00022989"/>
    </source>
</evidence>
<evidence type="ECO:0000256" key="5">
    <source>
        <dbReference type="RuleBase" id="RU363076"/>
    </source>
</evidence>
<comment type="subcellular location">
    <subcellularLocation>
        <location evidence="1">Membrane</location>
    </subcellularLocation>
    <subcellularLocation>
        <location evidence="5">Mitochondrion inner membrane</location>
        <topology evidence="5">Multi-pass membrane protein</topology>
    </subcellularLocation>
</comment>
<name>A0AAD4L073_9EURO</name>
<feature type="transmembrane region" description="Helical" evidence="5">
    <location>
        <begin position="82"/>
        <end position="100"/>
    </location>
</feature>
<dbReference type="Pfam" id="PF02104">
    <property type="entry name" value="SURF1"/>
    <property type="match status" value="1"/>
</dbReference>
<evidence type="ECO:0000256" key="4">
    <source>
        <dbReference type="ARBA" id="ARBA00023136"/>
    </source>
</evidence>